<dbReference type="GO" id="GO:0003700">
    <property type="term" value="F:DNA-binding transcription factor activity"/>
    <property type="evidence" value="ECO:0007669"/>
    <property type="project" value="TreeGrafter"/>
</dbReference>
<protein>
    <submittedName>
        <fullName evidence="4">TetR/AcrR family transcriptional regulator</fullName>
    </submittedName>
</protein>
<evidence type="ECO:0000313" key="5">
    <source>
        <dbReference type="Proteomes" id="UP000322244"/>
    </source>
</evidence>
<dbReference type="Gene3D" id="1.10.357.10">
    <property type="entry name" value="Tetracycline Repressor, domain 2"/>
    <property type="match status" value="1"/>
</dbReference>
<keyword evidence="5" id="KW-1185">Reference proteome</keyword>
<evidence type="ECO:0000256" key="2">
    <source>
        <dbReference type="PROSITE-ProRule" id="PRU00335"/>
    </source>
</evidence>
<dbReference type="PANTHER" id="PTHR30055:SF226">
    <property type="entry name" value="HTH-TYPE TRANSCRIPTIONAL REGULATOR PKSA"/>
    <property type="match status" value="1"/>
</dbReference>
<gene>
    <name evidence="4" type="ORF">FOY51_25520</name>
</gene>
<dbReference type="EMBL" id="VLNY01000024">
    <property type="protein sequence ID" value="KAA0017004.1"/>
    <property type="molecule type" value="Genomic_DNA"/>
</dbReference>
<dbReference type="InterPro" id="IPR009057">
    <property type="entry name" value="Homeodomain-like_sf"/>
</dbReference>
<feature type="domain" description="HTH tetR-type" evidence="3">
    <location>
        <begin position="15"/>
        <end position="73"/>
    </location>
</feature>
<dbReference type="InterPro" id="IPR050109">
    <property type="entry name" value="HTH-type_TetR-like_transc_reg"/>
</dbReference>
<dbReference type="AlphaFoldDB" id="A0A5A7S5F7"/>
<evidence type="ECO:0000256" key="1">
    <source>
        <dbReference type="ARBA" id="ARBA00023125"/>
    </source>
</evidence>
<comment type="caution">
    <text evidence="4">The sequence shown here is derived from an EMBL/GenBank/DDBJ whole genome shotgun (WGS) entry which is preliminary data.</text>
</comment>
<reference evidence="4 5" key="1">
    <citation type="submission" date="2019-07" db="EMBL/GenBank/DDBJ databases">
        <title>Rhodococcus cavernicolus sp. nov., isolated from a cave.</title>
        <authorList>
            <person name="Lee S.D."/>
        </authorList>
    </citation>
    <scope>NUCLEOTIDE SEQUENCE [LARGE SCALE GENOMIC DNA]</scope>
    <source>
        <strain evidence="4 5">C1-24</strain>
    </source>
</reference>
<dbReference type="GO" id="GO:0000976">
    <property type="term" value="F:transcription cis-regulatory region binding"/>
    <property type="evidence" value="ECO:0007669"/>
    <property type="project" value="TreeGrafter"/>
</dbReference>
<proteinExistence type="predicted"/>
<name>A0A5A7S5F7_9NOCA</name>
<accession>A0A5A7S5F7</accession>
<feature type="DNA-binding region" description="H-T-H motif" evidence="2">
    <location>
        <begin position="36"/>
        <end position="55"/>
    </location>
</feature>
<dbReference type="Proteomes" id="UP000322244">
    <property type="component" value="Unassembled WGS sequence"/>
</dbReference>
<organism evidence="4 5">
    <name type="scientific">Antrihabitans cavernicola</name>
    <dbReference type="NCBI Taxonomy" id="2495913"/>
    <lineage>
        <taxon>Bacteria</taxon>
        <taxon>Bacillati</taxon>
        <taxon>Actinomycetota</taxon>
        <taxon>Actinomycetes</taxon>
        <taxon>Mycobacteriales</taxon>
        <taxon>Nocardiaceae</taxon>
        <taxon>Antrihabitans</taxon>
    </lineage>
</organism>
<keyword evidence="1 2" id="KW-0238">DNA-binding</keyword>
<dbReference type="RefSeq" id="WP_149433089.1">
    <property type="nucleotide sequence ID" value="NZ_VLNY01000024.1"/>
</dbReference>
<dbReference type="OrthoDB" id="3217159at2"/>
<dbReference type="Pfam" id="PF00440">
    <property type="entry name" value="TetR_N"/>
    <property type="match status" value="1"/>
</dbReference>
<dbReference type="InterPro" id="IPR001647">
    <property type="entry name" value="HTH_TetR"/>
</dbReference>
<sequence>MSTPYEASGRTRQKQRTRAALTDAARTLVASGITPTIDDLADATGISRAVVYRYFPNRLAMLTAAHPFTGRHSLLPEDPPGDPAARLEIVVDTLIRIVLDTEAQQRTMLRLSLEAGPIERADLPLRQGRAIGWIAEALSPLHAQLSEQAVHRLVLAVRSAVGIEALVWLTDVAGLDSEAAAALMSWSAQAMLHAALTSAPPMG</sequence>
<dbReference type="PROSITE" id="PS50977">
    <property type="entry name" value="HTH_TETR_2"/>
    <property type="match status" value="1"/>
</dbReference>
<evidence type="ECO:0000259" key="3">
    <source>
        <dbReference type="PROSITE" id="PS50977"/>
    </source>
</evidence>
<dbReference type="SUPFAM" id="SSF46689">
    <property type="entry name" value="Homeodomain-like"/>
    <property type="match status" value="1"/>
</dbReference>
<dbReference type="PANTHER" id="PTHR30055">
    <property type="entry name" value="HTH-TYPE TRANSCRIPTIONAL REGULATOR RUTR"/>
    <property type="match status" value="1"/>
</dbReference>
<evidence type="ECO:0000313" key="4">
    <source>
        <dbReference type="EMBL" id="KAA0017004.1"/>
    </source>
</evidence>